<dbReference type="SUPFAM" id="SSF52540">
    <property type="entry name" value="P-loop containing nucleoside triphosphate hydrolases"/>
    <property type="match status" value="1"/>
</dbReference>
<sequence>MIITHIKKMYIIFICLKDVFGKNLPIYTFNNICEQDHSLTLGDEATKVIVNAEGSRDDLSENMRSFLDYLIEKKATKEQTEAITQTEGNIRVASVPGSGKTFVLTYRIAYLITELFVEPSSIVALTFTNKAASQMKHRLWKIKNIHWVGLHLIRSRNMSGQKLNCRLFLRLNKNMILIIQRMPKMFWML</sequence>
<dbReference type="Gene3D" id="3.40.50.300">
    <property type="entry name" value="P-loop containing nucleotide triphosphate hydrolases"/>
    <property type="match status" value="1"/>
</dbReference>
<evidence type="ECO:0000256" key="5">
    <source>
        <dbReference type="PROSITE-ProRule" id="PRU00560"/>
    </source>
</evidence>
<dbReference type="GO" id="GO:0016787">
    <property type="term" value="F:hydrolase activity"/>
    <property type="evidence" value="ECO:0007669"/>
    <property type="project" value="UniProtKB-UniRule"/>
</dbReference>
<dbReference type="OrthoDB" id="9775482at2"/>
<dbReference type="PANTHER" id="PTHR11070">
    <property type="entry name" value="UVRD / RECB / PCRA DNA HELICASE FAMILY MEMBER"/>
    <property type="match status" value="1"/>
</dbReference>
<dbReference type="GO" id="GO:0033202">
    <property type="term" value="C:DNA helicase complex"/>
    <property type="evidence" value="ECO:0007669"/>
    <property type="project" value="TreeGrafter"/>
</dbReference>
<dbReference type="InterPro" id="IPR014016">
    <property type="entry name" value="UvrD-like_ATP-bd"/>
</dbReference>
<dbReference type="GO" id="GO:0003677">
    <property type="term" value="F:DNA binding"/>
    <property type="evidence" value="ECO:0007669"/>
    <property type="project" value="InterPro"/>
</dbReference>
<dbReference type="GO" id="GO:0005524">
    <property type="term" value="F:ATP binding"/>
    <property type="evidence" value="ECO:0007669"/>
    <property type="project" value="UniProtKB-UniRule"/>
</dbReference>
<dbReference type="GO" id="GO:0005829">
    <property type="term" value="C:cytosol"/>
    <property type="evidence" value="ECO:0007669"/>
    <property type="project" value="TreeGrafter"/>
</dbReference>
<keyword evidence="3 5" id="KW-0347">Helicase</keyword>
<gene>
    <name evidence="7" type="primary">pcrA_1</name>
    <name evidence="7" type="ORF">ERS852490_00191</name>
</gene>
<dbReference type="Pfam" id="PF00580">
    <property type="entry name" value="UvrD-helicase"/>
    <property type="match status" value="1"/>
</dbReference>
<proteinExistence type="predicted"/>
<reference evidence="7 8" key="1">
    <citation type="submission" date="2015-09" db="EMBL/GenBank/DDBJ databases">
        <authorList>
            <consortium name="Pathogen Informatics"/>
        </authorList>
    </citation>
    <scope>NUCLEOTIDE SEQUENCE [LARGE SCALE GENOMIC DNA]</scope>
    <source>
        <strain evidence="7 8">2789STDY5834875</strain>
    </source>
</reference>
<dbReference type="GO" id="GO:0043138">
    <property type="term" value="F:3'-5' DNA helicase activity"/>
    <property type="evidence" value="ECO:0007669"/>
    <property type="project" value="TreeGrafter"/>
</dbReference>
<dbReference type="PANTHER" id="PTHR11070:SF2">
    <property type="entry name" value="ATP-DEPENDENT DNA HELICASE SRS2"/>
    <property type="match status" value="1"/>
</dbReference>
<dbReference type="InterPro" id="IPR027417">
    <property type="entry name" value="P-loop_NTPase"/>
</dbReference>
<dbReference type="PROSITE" id="PS51198">
    <property type="entry name" value="UVRD_HELICASE_ATP_BIND"/>
    <property type="match status" value="1"/>
</dbReference>
<evidence type="ECO:0000256" key="2">
    <source>
        <dbReference type="ARBA" id="ARBA00022801"/>
    </source>
</evidence>
<feature type="binding site" evidence="5">
    <location>
        <begin position="94"/>
        <end position="101"/>
    </location>
    <ligand>
        <name>ATP</name>
        <dbReference type="ChEBI" id="CHEBI:30616"/>
    </ligand>
</feature>
<dbReference type="AlphaFoldDB" id="A0A174YIA3"/>
<evidence type="ECO:0000256" key="3">
    <source>
        <dbReference type="ARBA" id="ARBA00022806"/>
    </source>
</evidence>
<keyword evidence="4 5" id="KW-0067">ATP-binding</keyword>
<organism evidence="7 8">
    <name type="scientific">Lachnospira eligens</name>
    <dbReference type="NCBI Taxonomy" id="39485"/>
    <lineage>
        <taxon>Bacteria</taxon>
        <taxon>Bacillati</taxon>
        <taxon>Bacillota</taxon>
        <taxon>Clostridia</taxon>
        <taxon>Lachnospirales</taxon>
        <taxon>Lachnospiraceae</taxon>
        <taxon>Lachnospira</taxon>
    </lineage>
</organism>
<accession>A0A174YIA3</accession>
<dbReference type="Proteomes" id="UP000095621">
    <property type="component" value="Unassembled WGS sequence"/>
</dbReference>
<protein>
    <submittedName>
        <fullName evidence="7">ATP-dependent DNA helicase pcrA</fullName>
        <ecNumber evidence="7">3.6.4.12</ecNumber>
    </submittedName>
</protein>
<name>A0A174YIA3_9FIRM</name>
<evidence type="ECO:0000256" key="1">
    <source>
        <dbReference type="ARBA" id="ARBA00022741"/>
    </source>
</evidence>
<dbReference type="EMBL" id="CZBU01000001">
    <property type="protein sequence ID" value="CUQ74853.1"/>
    <property type="molecule type" value="Genomic_DNA"/>
</dbReference>
<feature type="domain" description="UvrD-like helicase ATP-binding" evidence="6">
    <location>
        <begin position="73"/>
        <end position="189"/>
    </location>
</feature>
<keyword evidence="1 5" id="KW-0547">Nucleotide-binding</keyword>
<evidence type="ECO:0000256" key="4">
    <source>
        <dbReference type="ARBA" id="ARBA00022840"/>
    </source>
</evidence>
<dbReference type="InterPro" id="IPR000212">
    <property type="entry name" value="DNA_helicase_UvrD/REP"/>
</dbReference>
<keyword evidence="2 5" id="KW-0378">Hydrolase</keyword>
<evidence type="ECO:0000259" key="6">
    <source>
        <dbReference type="PROSITE" id="PS51198"/>
    </source>
</evidence>
<dbReference type="EC" id="3.6.4.12" evidence="7"/>
<dbReference type="GO" id="GO:0000725">
    <property type="term" value="P:recombinational repair"/>
    <property type="evidence" value="ECO:0007669"/>
    <property type="project" value="TreeGrafter"/>
</dbReference>
<evidence type="ECO:0000313" key="7">
    <source>
        <dbReference type="EMBL" id="CUQ74853.1"/>
    </source>
</evidence>
<evidence type="ECO:0000313" key="8">
    <source>
        <dbReference type="Proteomes" id="UP000095621"/>
    </source>
</evidence>